<dbReference type="GO" id="GO:0005634">
    <property type="term" value="C:nucleus"/>
    <property type="evidence" value="ECO:0007669"/>
    <property type="project" value="TreeGrafter"/>
</dbReference>
<keyword evidence="3" id="KW-0413">Isomerase</keyword>
<feature type="domain" description="TRUD" evidence="4">
    <location>
        <begin position="225"/>
        <end position="244"/>
    </location>
</feature>
<reference evidence="5 6" key="1">
    <citation type="submission" date="2020-02" db="EMBL/GenBank/DDBJ databases">
        <title>Draft genome sequence of Haematococcus lacustris strain NIES-144.</title>
        <authorList>
            <person name="Morimoto D."/>
            <person name="Nakagawa S."/>
            <person name="Yoshida T."/>
            <person name="Sawayama S."/>
        </authorList>
    </citation>
    <scope>NUCLEOTIDE SEQUENCE [LARGE SCALE GENOMIC DNA]</scope>
    <source>
        <strain evidence="5 6">NIES-144</strain>
    </source>
</reference>
<dbReference type="PANTHER" id="PTHR13326">
    <property type="entry name" value="TRNA PSEUDOURIDINE SYNTHASE D"/>
    <property type="match status" value="1"/>
</dbReference>
<evidence type="ECO:0000259" key="4">
    <source>
        <dbReference type="PROSITE" id="PS50984"/>
    </source>
</evidence>
<comment type="similarity">
    <text evidence="1">Belongs to the pseudouridine synthase TruD family.</text>
</comment>
<protein>
    <submittedName>
        <fullName evidence="5">tRNA pseudouridine synthase D</fullName>
    </submittedName>
</protein>
<dbReference type="Pfam" id="PF01142">
    <property type="entry name" value="TruD"/>
    <property type="match status" value="1"/>
</dbReference>
<dbReference type="InterPro" id="IPR042214">
    <property type="entry name" value="TruD_catalytic"/>
</dbReference>
<dbReference type="GO" id="GO:0008033">
    <property type="term" value="P:tRNA processing"/>
    <property type="evidence" value="ECO:0007669"/>
    <property type="project" value="UniProtKB-KW"/>
</dbReference>
<dbReference type="AlphaFoldDB" id="A0A699Y7J4"/>
<dbReference type="PROSITE" id="PS50984">
    <property type="entry name" value="TRUD"/>
    <property type="match status" value="1"/>
</dbReference>
<dbReference type="PROSITE" id="PS01268">
    <property type="entry name" value="UPF0024"/>
    <property type="match status" value="1"/>
</dbReference>
<dbReference type="GO" id="GO:0003723">
    <property type="term" value="F:RNA binding"/>
    <property type="evidence" value="ECO:0007669"/>
    <property type="project" value="InterPro"/>
</dbReference>
<evidence type="ECO:0000313" key="6">
    <source>
        <dbReference type="Proteomes" id="UP000485058"/>
    </source>
</evidence>
<evidence type="ECO:0000256" key="2">
    <source>
        <dbReference type="ARBA" id="ARBA00022694"/>
    </source>
</evidence>
<keyword evidence="2" id="KW-0819">tRNA processing</keyword>
<name>A0A699Y7J4_HAELA</name>
<evidence type="ECO:0000313" key="5">
    <source>
        <dbReference type="EMBL" id="GFH06137.1"/>
    </source>
</evidence>
<comment type="caution">
    <text evidence="5">The sequence shown here is derived from an EMBL/GenBank/DDBJ whole genome shotgun (WGS) entry which is preliminary data.</text>
</comment>
<keyword evidence="6" id="KW-1185">Reference proteome</keyword>
<dbReference type="GO" id="GO:0001522">
    <property type="term" value="P:pseudouridine synthesis"/>
    <property type="evidence" value="ECO:0007669"/>
    <property type="project" value="InterPro"/>
</dbReference>
<sequence>MSCELSQERDVGITEYMTADLPAFTAILKHRFRDFQVNEVDLQGQEAVLTSLDPPRLPQPLPLRDLTDEAIQSASRSFAALAGAENGNRLTALLHWVKTKHGPKAPQQEPQWVVMDKHGVAYVDLEPLPDRDTRTVALGSLAQGLYLPRWASPWGYAGSKDKRGVTQQWVTGFKIDPHQLAGLRHSHWCRNIRVGNFSYVAEPIELGQLAGNRFNILLRAVRALGFVNYFGLQRFGTAGVPTYR</sequence>
<dbReference type="InterPro" id="IPR020103">
    <property type="entry name" value="PsdUridine_synth_cat_dom_sf"/>
</dbReference>
<evidence type="ECO:0000256" key="3">
    <source>
        <dbReference type="ARBA" id="ARBA00023235"/>
    </source>
</evidence>
<dbReference type="EMBL" id="BLLF01000024">
    <property type="protein sequence ID" value="GFH06137.1"/>
    <property type="molecule type" value="Genomic_DNA"/>
</dbReference>
<dbReference type="PANTHER" id="PTHR13326:SF21">
    <property type="entry name" value="PSEUDOURIDYLATE SYNTHASE PUS7L"/>
    <property type="match status" value="1"/>
</dbReference>
<accession>A0A699Y7J4</accession>
<dbReference type="InterPro" id="IPR011760">
    <property type="entry name" value="PsdUridine_synth_TruD_insert"/>
</dbReference>
<dbReference type="GO" id="GO:0009982">
    <property type="term" value="F:pseudouridine synthase activity"/>
    <property type="evidence" value="ECO:0007669"/>
    <property type="project" value="InterPro"/>
</dbReference>
<gene>
    <name evidence="5" type="ORF">HaLaN_00716</name>
</gene>
<dbReference type="InterPro" id="IPR020119">
    <property type="entry name" value="PsdUridine_synth_TruD_CS"/>
</dbReference>
<dbReference type="SUPFAM" id="SSF55120">
    <property type="entry name" value="Pseudouridine synthase"/>
    <property type="match status" value="1"/>
</dbReference>
<proteinExistence type="inferred from homology"/>
<evidence type="ECO:0000256" key="1">
    <source>
        <dbReference type="ARBA" id="ARBA00007953"/>
    </source>
</evidence>
<dbReference type="Gene3D" id="3.30.2350.20">
    <property type="entry name" value="TruD, catalytic domain"/>
    <property type="match status" value="1"/>
</dbReference>
<organism evidence="5 6">
    <name type="scientific">Haematococcus lacustris</name>
    <name type="common">Green alga</name>
    <name type="synonym">Haematococcus pluvialis</name>
    <dbReference type="NCBI Taxonomy" id="44745"/>
    <lineage>
        <taxon>Eukaryota</taxon>
        <taxon>Viridiplantae</taxon>
        <taxon>Chlorophyta</taxon>
        <taxon>core chlorophytes</taxon>
        <taxon>Chlorophyceae</taxon>
        <taxon>CS clade</taxon>
        <taxon>Chlamydomonadales</taxon>
        <taxon>Haematococcaceae</taxon>
        <taxon>Haematococcus</taxon>
    </lineage>
</organism>
<dbReference type="Proteomes" id="UP000485058">
    <property type="component" value="Unassembled WGS sequence"/>
</dbReference>
<dbReference type="InterPro" id="IPR001656">
    <property type="entry name" value="PsdUridine_synth_TruD"/>
</dbReference>